<dbReference type="OrthoDB" id="294295at2759"/>
<dbReference type="PRINTS" id="PR00081">
    <property type="entry name" value="GDHRDH"/>
</dbReference>
<dbReference type="PANTHER" id="PTHR43639">
    <property type="entry name" value="OXIDOREDUCTASE, SHORT-CHAIN DEHYDROGENASE/REDUCTASE FAMILY (AFU_ORTHOLOGUE AFUA_5G02870)"/>
    <property type="match status" value="1"/>
</dbReference>
<gene>
    <name evidence="4" type="ORF">PV07_12408</name>
</gene>
<dbReference type="PRINTS" id="PR00080">
    <property type="entry name" value="SDRFAMILY"/>
</dbReference>
<dbReference type="InterPro" id="IPR002347">
    <property type="entry name" value="SDR_fam"/>
</dbReference>
<dbReference type="NCBIfam" id="NF005559">
    <property type="entry name" value="PRK07231.1"/>
    <property type="match status" value="1"/>
</dbReference>
<proteinExistence type="inferred from homology"/>
<comment type="similarity">
    <text evidence="1">Belongs to the short-chain dehydrogenases/reductases (SDR) family.</text>
</comment>
<dbReference type="PANTHER" id="PTHR43639:SF1">
    <property type="entry name" value="SHORT-CHAIN DEHYDROGENASE_REDUCTASE FAMILY PROTEIN"/>
    <property type="match status" value="1"/>
</dbReference>
<dbReference type="RefSeq" id="XP_016242746.1">
    <property type="nucleotide sequence ID" value="XM_016399934.1"/>
</dbReference>
<dbReference type="HOGENOM" id="CLU_010194_1_0_1"/>
<dbReference type="Gene3D" id="3.40.50.720">
    <property type="entry name" value="NAD(P)-binding Rossmann-like Domain"/>
    <property type="match status" value="1"/>
</dbReference>
<dbReference type="AlphaFoldDB" id="A0A0D2BVV9"/>
<evidence type="ECO:0000313" key="5">
    <source>
        <dbReference type="Proteomes" id="UP000054466"/>
    </source>
</evidence>
<sequence length="251" mass="26670">MGRLKGKTAIVTGAASGFGKAIALRFAEEGANVVVADLNTDAGQKVASSHRNLRFVQTNVTLLGDWEKLVKETIALFGQINILVNNAGTSYKNKSTLQVTPDEYDRCFDVNVRSIFWSVPTVVKAMIDHGQGGSVVNIASIGALRPRGGLVWYNASKGAAYNATKGLAAEYASSKIRFNGVLPLLSATGLWSSFTGTEDTPENRAKFVGNVPLGRLTDPFDVANAVVYYASDESSFVTGTNLEVDGGRAIS</sequence>
<evidence type="ECO:0000256" key="3">
    <source>
        <dbReference type="ARBA" id="ARBA00023002"/>
    </source>
</evidence>
<evidence type="ECO:0000256" key="2">
    <source>
        <dbReference type="ARBA" id="ARBA00022857"/>
    </source>
</evidence>
<evidence type="ECO:0000313" key="4">
    <source>
        <dbReference type="EMBL" id="KIW22530.1"/>
    </source>
</evidence>
<reference evidence="4 5" key="1">
    <citation type="submission" date="2015-01" db="EMBL/GenBank/DDBJ databases">
        <title>The Genome Sequence of Cladophialophora immunda CBS83496.</title>
        <authorList>
            <consortium name="The Broad Institute Genomics Platform"/>
            <person name="Cuomo C."/>
            <person name="de Hoog S."/>
            <person name="Gorbushina A."/>
            <person name="Stielow B."/>
            <person name="Teixiera M."/>
            <person name="Abouelleil A."/>
            <person name="Chapman S.B."/>
            <person name="Priest M."/>
            <person name="Young S.K."/>
            <person name="Wortman J."/>
            <person name="Nusbaum C."/>
            <person name="Birren B."/>
        </authorList>
    </citation>
    <scope>NUCLEOTIDE SEQUENCE [LARGE SCALE GENOMIC DNA]</scope>
    <source>
        <strain evidence="4 5">CBS 83496</strain>
    </source>
</reference>
<dbReference type="FunFam" id="3.40.50.720:FF:000084">
    <property type="entry name" value="Short-chain dehydrogenase reductase"/>
    <property type="match status" value="1"/>
</dbReference>
<organism evidence="4 5">
    <name type="scientific">Cladophialophora immunda</name>
    <dbReference type="NCBI Taxonomy" id="569365"/>
    <lineage>
        <taxon>Eukaryota</taxon>
        <taxon>Fungi</taxon>
        <taxon>Dikarya</taxon>
        <taxon>Ascomycota</taxon>
        <taxon>Pezizomycotina</taxon>
        <taxon>Eurotiomycetes</taxon>
        <taxon>Chaetothyriomycetidae</taxon>
        <taxon>Chaetothyriales</taxon>
        <taxon>Herpotrichiellaceae</taxon>
        <taxon>Cladophialophora</taxon>
    </lineage>
</organism>
<accession>A0A0D2BVV9</accession>
<dbReference type="GeneID" id="27351602"/>
<protein>
    <submittedName>
        <fullName evidence="4">Uncharacterized protein</fullName>
    </submittedName>
</protein>
<dbReference type="SUPFAM" id="SSF51735">
    <property type="entry name" value="NAD(P)-binding Rossmann-fold domains"/>
    <property type="match status" value="1"/>
</dbReference>
<keyword evidence="2" id="KW-0521">NADP</keyword>
<keyword evidence="5" id="KW-1185">Reference proteome</keyword>
<dbReference type="STRING" id="569365.A0A0D2BVV9"/>
<dbReference type="InterPro" id="IPR036291">
    <property type="entry name" value="NAD(P)-bd_dom_sf"/>
</dbReference>
<dbReference type="Proteomes" id="UP000054466">
    <property type="component" value="Unassembled WGS sequence"/>
</dbReference>
<keyword evidence="3" id="KW-0560">Oxidoreductase</keyword>
<evidence type="ECO:0000256" key="1">
    <source>
        <dbReference type="ARBA" id="ARBA00006484"/>
    </source>
</evidence>
<dbReference type="VEuPathDB" id="FungiDB:PV07_12408"/>
<name>A0A0D2BVV9_9EURO</name>
<dbReference type="Pfam" id="PF13561">
    <property type="entry name" value="adh_short_C2"/>
    <property type="match status" value="1"/>
</dbReference>
<dbReference type="EMBL" id="KN847047">
    <property type="protein sequence ID" value="KIW22530.1"/>
    <property type="molecule type" value="Genomic_DNA"/>
</dbReference>
<dbReference type="GO" id="GO:0016491">
    <property type="term" value="F:oxidoreductase activity"/>
    <property type="evidence" value="ECO:0007669"/>
    <property type="project" value="UniProtKB-KW"/>
</dbReference>